<dbReference type="STRING" id="592026.GCWU0000282_000746"/>
<evidence type="ECO:0000313" key="10">
    <source>
        <dbReference type="Proteomes" id="UP000018227"/>
    </source>
</evidence>
<dbReference type="SUPFAM" id="SSF49303">
    <property type="entry name" value="beta-Galactosidase/glucuronidase domain"/>
    <property type="match status" value="2"/>
</dbReference>
<dbReference type="RefSeq" id="WP_023353634.1">
    <property type="nucleotide sequence ID" value="NZ_KI535366.1"/>
</dbReference>
<dbReference type="PANTHER" id="PTHR46323">
    <property type="entry name" value="BETA-GALACTOSIDASE"/>
    <property type="match status" value="1"/>
</dbReference>
<dbReference type="Pfam" id="PF00703">
    <property type="entry name" value="Glyco_hydro_2"/>
    <property type="match status" value="1"/>
</dbReference>
<dbReference type="Pfam" id="PF16353">
    <property type="entry name" value="LacZ_4"/>
    <property type="match status" value="1"/>
</dbReference>
<dbReference type="InterPro" id="IPR006103">
    <property type="entry name" value="Glyco_hydro_2_cat"/>
</dbReference>
<dbReference type="AlphaFoldDB" id="V2Y8M7"/>
<dbReference type="InterPro" id="IPR011013">
    <property type="entry name" value="Gal_mutarotase_sf_dom"/>
</dbReference>
<reference evidence="9 10" key="1">
    <citation type="submission" date="2013-06" db="EMBL/GenBank/DDBJ databases">
        <authorList>
            <person name="Weinstock G."/>
            <person name="Sodergren E."/>
            <person name="Clifton S."/>
            <person name="Fulton L."/>
            <person name="Fulton B."/>
            <person name="Courtney L."/>
            <person name="Fronick C."/>
            <person name="Harrison M."/>
            <person name="Strong C."/>
            <person name="Farmer C."/>
            <person name="Delahaunty K."/>
            <person name="Markovic C."/>
            <person name="Hall O."/>
            <person name="Minx P."/>
            <person name="Tomlinson C."/>
            <person name="Mitreva M."/>
            <person name="Nelson J."/>
            <person name="Hou S."/>
            <person name="Wollam A."/>
            <person name="Pepin K.H."/>
            <person name="Johnson M."/>
            <person name="Bhonagiri V."/>
            <person name="Nash W.E."/>
            <person name="Warren W."/>
            <person name="Chinwalla A."/>
            <person name="Mardis E.R."/>
            <person name="Wilson R.K."/>
        </authorList>
    </citation>
    <scope>NUCLEOTIDE SEQUENCE [LARGE SCALE GENOMIC DNA]</scope>
    <source>
        <strain evidence="9 10">ATCC 51271</strain>
    </source>
</reference>
<comment type="caution">
    <text evidence="9">The sequence shown here is derived from an EMBL/GenBank/DDBJ whole genome shotgun (WGS) entry which is preliminary data.</text>
</comment>
<dbReference type="PRINTS" id="PR00132">
    <property type="entry name" value="GLHYDRLASE2"/>
</dbReference>
<gene>
    <name evidence="9" type="ORF">GCWU0000282_000746</name>
</gene>
<dbReference type="InterPro" id="IPR023230">
    <property type="entry name" value="Glyco_hydro_2_CS"/>
</dbReference>
<dbReference type="OrthoDB" id="9762066at2"/>
<proteinExistence type="inferred from homology"/>
<dbReference type="eggNOG" id="COG3250">
    <property type="taxonomic scope" value="Bacteria"/>
</dbReference>
<dbReference type="PANTHER" id="PTHR46323:SF2">
    <property type="entry name" value="BETA-GALACTOSIDASE"/>
    <property type="match status" value="1"/>
</dbReference>
<keyword evidence="4 7" id="KW-0378">Hydrolase</keyword>
<name>V2Y8M7_9FIRM</name>
<dbReference type="InterPro" id="IPR006104">
    <property type="entry name" value="Glyco_hydro_2_N"/>
</dbReference>
<dbReference type="Pfam" id="PF02837">
    <property type="entry name" value="Glyco_hydro_2_N"/>
    <property type="match status" value="1"/>
</dbReference>
<evidence type="ECO:0000256" key="1">
    <source>
        <dbReference type="ARBA" id="ARBA00001412"/>
    </source>
</evidence>
<dbReference type="SUPFAM" id="SSF74650">
    <property type="entry name" value="Galactose mutarotase-like"/>
    <property type="match status" value="1"/>
</dbReference>
<dbReference type="InterPro" id="IPR014718">
    <property type="entry name" value="GH-type_carb-bd"/>
</dbReference>
<dbReference type="Gene3D" id="2.70.98.10">
    <property type="match status" value="1"/>
</dbReference>
<dbReference type="EMBL" id="ACIL03000006">
    <property type="protein sequence ID" value="ESL04026.1"/>
    <property type="molecule type" value="Genomic_DNA"/>
</dbReference>
<dbReference type="InterPro" id="IPR032312">
    <property type="entry name" value="LacZ_4"/>
</dbReference>
<dbReference type="SUPFAM" id="SSF49785">
    <property type="entry name" value="Galactose-binding domain-like"/>
    <property type="match status" value="1"/>
</dbReference>
<dbReference type="InterPro" id="IPR017853">
    <property type="entry name" value="GH"/>
</dbReference>
<dbReference type="GO" id="GO:0004565">
    <property type="term" value="F:beta-galactosidase activity"/>
    <property type="evidence" value="ECO:0007669"/>
    <property type="project" value="UniProtKB-EC"/>
</dbReference>
<dbReference type="InterPro" id="IPR036156">
    <property type="entry name" value="Beta-gal/glucu_dom_sf"/>
</dbReference>
<dbReference type="Gene3D" id="2.60.120.260">
    <property type="entry name" value="Galactose-binding domain-like"/>
    <property type="match status" value="1"/>
</dbReference>
<accession>V2Y8M7</accession>
<evidence type="ECO:0000256" key="3">
    <source>
        <dbReference type="ARBA" id="ARBA00012756"/>
    </source>
</evidence>
<dbReference type="Gene3D" id="2.60.40.10">
    <property type="entry name" value="Immunoglobulins"/>
    <property type="match status" value="2"/>
</dbReference>
<dbReference type="InterPro" id="IPR004199">
    <property type="entry name" value="B-gal_small/dom_5"/>
</dbReference>
<evidence type="ECO:0000256" key="6">
    <source>
        <dbReference type="ARBA" id="ARBA00032230"/>
    </source>
</evidence>
<evidence type="ECO:0000259" key="8">
    <source>
        <dbReference type="SMART" id="SM01038"/>
    </source>
</evidence>
<evidence type="ECO:0000256" key="4">
    <source>
        <dbReference type="ARBA" id="ARBA00022801"/>
    </source>
</evidence>
<organism evidence="9 10">
    <name type="scientific">Catonella morbi ATCC 51271</name>
    <dbReference type="NCBI Taxonomy" id="592026"/>
    <lineage>
        <taxon>Bacteria</taxon>
        <taxon>Bacillati</taxon>
        <taxon>Bacillota</taxon>
        <taxon>Clostridia</taxon>
        <taxon>Lachnospirales</taxon>
        <taxon>Lachnospiraceae</taxon>
        <taxon>Catonella</taxon>
    </lineage>
</organism>
<dbReference type="Pfam" id="PF02836">
    <property type="entry name" value="Glyco_hydro_2_C"/>
    <property type="match status" value="1"/>
</dbReference>
<evidence type="ECO:0000256" key="7">
    <source>
        <dbReference type="RuleBase" id="RU361154"/>
    </source>
</evidence>
<evidence type="ECO:0000256" key="5">
    <source>
        <dbReference type="ARBA" id="ARBA00023295"/>
    </source>
</evidence>
<sequence length="998" mass="114734">MERQKKRWEDEELIMMGREDAVSDFKHSNEYGCSINLNGEWKFKFLEAPEYSPIHFFGSDFDDTDWDVIYVPSCWQRKGYGKNHYTDVWYLFPINPPFVPSENPTGIYRRNFNISSELINQKNILRFDGVSSAYDIWINGEHVGYSKVSRLGSSFDISKYIIPGENQLTVRVYQWSDGTYLECQDMWWLSGIFRDVTLISMPNDGIKDVIVKADYDSQQHKGLLDLSVQVYENNDVQVCAEIINTDGNVILSKTLKADKDYYKLQAEMPDINPWSAEKPNLYKLSVTVFKNDKAIDSTVIDIGFRRISVENGKILINGTSILFNGVNMHDFSPLNGLTVDKNIIEDDIKLMKCHNINAIRCAHYPKASFFYSLCDKYGLYVIDEADLENHGFEWIEHYKWINEEKSWEGAYVDRAERMVKEHINHPSIIMWSLGNESSTGDNLTAEAEAIRKLDSARLIHYEGDANADISDVYSTMYTRLDGLLKIAEGNDAHGKPHILCEYGHSMGVGPGNLEEYQHLFTTYERLHGGFIWEWYDQGLLEKDKNGNNVYRYGGDYGDTPNNSNFCLDGLLAPDRSISTGLKNYKQIISPFKAYAKNIESGEICVVNNNSFADSSDISLIYKIWQDELVIAEGKITELNIMPHSQKSIIIPDIASAYKSSDSNSDCYADLSFIYNKDMPYCEKGYEISFTQLLIKSRKEAENISTDEIKGSSGCDIINLHTTLEIKCADCNIKFNKVTGDLLEITKKNNKILTSGPKLNMMRAAIDNDMYKVADWYGKYFIHKQQEQLEHFEFIECNNFIKVVVKKYFSPLSMAFGFKAKYEYFIFADGKVNMNLELKGFRRTSFAPEFIPRIGIELKLPNDFNKVKWWGLGPDENYPDMKSHAKQGVYLKSIDDMSTAYIKPQENGHREETNRIELKSNKGKLIINSKSPIGFDVHNYTIEALEKAKHWEELELCDELILHIDAKHSGLGSNSCGEEQTYKNKVRFNDYRLNLTFEF</sequence>
<dbReference type="PROSITE" id="PS00719">
    <property type="entry name" value="GLYCOSYL_HYDROL_F2_1"/>
    <property type="match status" value="1"/>
</dbReference>
<dbReference type="Proteomes" id="UP000018227">
    <property type="component" value="Unassembled WGS sequence"/>
</dbReference>
<dbReference type="InterPro" id="IPR006101">
    <property type="entry name" value="Glyco_hydro_2"/>
</dbReference>
<dbReference type="SUPFAM" id="SSF51445">
    <property type="entry name" value="(Trans)glycosidases"/>
    <property type="match status" value="1"/>
</dbReference>
<dbReference type="Pfam" id="PF02929">
    <property type="entry name" value="Bgal_small_N"/>
    <property type="match status" value="1"/>
</dbReference>
<protein>
    <recommendedName>
        <fullName evidence="3 7">Beta-galactosidase</fullName>
        <ecNumber evidence="3 7">3.2.1.23</ecNumber>
    </recommendedName>
    <alternativeName>
        <fullName evidence="6 7">Lactase</fullName>
    </alternativeName>
</protein>
<keyword evidence="5 7" id="KW-0326">Glycosidase</keyword>
<evidence type="ECO:0000313" key="9">
    <source>
        <dbReference type="EMBL" id="ESL04026.1"/>
    </source>
</evidence>
<keyword evidence="10" id="KW-1185">Reference proteome</keyword>
<feature type="domain" description="Beta galactosidase small chain/" evidence="8">
    <location>
        <begin position="724"/>
        <end position="997"/>
    </location>
</feature>
<dbReference type="SMART" id="SM01038">
    <property type="entry name" value="Bgal_small_N"/>
    <property type="match status" value="1"/>
</dbReference>
<dbReference type="EC" id="3.2.1.23" evidence="3 7"/>
<dbReference type="InterPro" id="IPR013783">
    <property type="entry name" value="Ig-like_fold"/>
</dbReference>
<dbReference type="HOGENOM" id="CLU_002346_0_2_9"/>
<dbReference type="InterPro" id="IPR008979">
    <property type="entry name" value="Galactose-bd-like_sf"/>
</dbReference>
<dbReference type="InterPro" id="IPR006102">
    <property type="entry name" value="Ig-like_GH2"/>
</dbReference>
<comment type="similarity">
    <text evidence="2 7">Belongs to the glycosyl hydrolase 2 family.</text>
</comment>
<evidence type="ECO:0000256" key="2">
    <source>
        <dbReference type="ARBA" id="ARBA00007401"/>
    </source>
</evidence>
<dbReference type="GO" id="GO:0009341">
    <property type="term" value="C:beta-galactosidase complex"/>
    <property type="evidence" value="ECO:0007669"/>
    <property type="project" value="InterPro"/>
</dbReference>
<dbReference type="InterPro" id="IPR050347">
    <property type="entry name" value="Bact_Beta-galactosidase"/>
</dbReference>
<dbReference type="GO" id="GO:0005990">
    <property type="term" value="P:lactose catabolic process"/>
    <property type="evidence" value="ECO:0007669"/>
    <property type="project" value="TreeGrafter"/>
</dbReference>
<dbReference type="GO" id="GO:0030246">
    <property type="term" value="F:carbohydrate binding"/>
    <property type="evidence" value="ECO:0007669"/>
    <property type="project" value="InterPro"/>
</dbReference>
<comment type="catalytic activity">
    <reaction evidence="1 7">
        <text>Hydrolysis of terminal non-reducing beta-D-galactose residues in beta-D-galactosides.</text>
        <dbReference type="EC" id="3.2.1.23"/>
    </reaction>
</comment>
<dbReference type="Gene3D" id="3.20.20.80">
    <property type="entry name" value="Glycosidases"/>
    <property type="match status" value="1"/>
</dbReference>